<dbReference type="PANTHER" id="PTHR43605">
    <property type="entry name" value="ACYL-COENZYME A SYNTHETASE"/>
    <property type="match status" value="1"/>
</dbReference>
<evidence type="ECO:0000256" key="1">
    <source>
        <dbReference type="ARBA" id="ARBA00006432"/>
    </source>
</evidence>
<accession>A0A9W6JKQ3</accession>
<evidence type="ECO:0000259" key="5">
    <source>
        <dbReference type="Pfam" id="PF00501"/>
    </source>
</evidence>
<dbReference type="Proteomes" id="UP001143364">
    <property type="component" value="Unassembled WGS sequence"/>
</dbReference>
<dbReference type="RefSeq" id="WP_271205797.1">
    <property type="nucleotide sequence ID" value="NZ_BSFK01000016.1"/>
</dbReference>
<feature type="domain" description="AMP-dependent synthetase/ligase" evidence="5">
    <location>
        <begin position="31"/>
        <end position="398"/>
    </location>
</feature>
<evidence type="ECO:0000256" key="2">
    <source>
        <dbReference type="ARBA" id="ARBA00022598"/>
    </source>
</evidence>
<dbReference type="AlphaFoldDB" id="A0A9W6JKQ3"/>
<dbReference type="InterPro" id="IPR000873">
    <property type="entry name" value="AMP-dep_synth/lig_dom"/>
</dbReference>
<evidence type="ECO:0000259" key="6">
    <source>
        <dbReference type="Pfam" id="PF13193"/>
    </source>
</evidence>
<organism evidence="7 8">
    <name type="scientific">Methylopila jiangsuensis</name>
    <dbReference type="NCBI Taxonomy" id="586230"/>
    <lineage>
        <taxon>Bacteria</taxon>
        <taxon>Pseudomonadati</taxon>
        <taxon>Pseudomonadota</taxon>
        <taxon>Alphaproteobacteria</taxon>
        <taxon>Hyphomicrobiales</taxon>
        <taxon>Methylopilaceae</taxon>
        <taxon>Methylopila</taxon>
    </lineage>
</organism>
<dbReference type="GO" id="GO:0015645">
    <property type="term" value="F:fatty acid ligase activity"/>
    <property type="evidence" value="ECO:0007669"/>
    <property type="project" value="TreeGrafter"/>
</dbReference>
<gene>
    <name evidence="7" type="ORF">GCM10008171_32270</name>
</gene>
<proteinExistence type="inferred from homology"/>
<sequence length="536" mass="57375">MLPEIRDHARLSAEFRWRLPRRFSIAEAICDRWATREPDRTALLLKRPGAALEPVSYGALRAASQALAAALAKRGLRRGDRAAVLLPQGAEVVTAHVALSRLGVVVAPLALAFGPDGIAYRLGDCDARAIVTNAEGLARLRAMAAQPPGLEIVVSVDGGDGAALDYAGLIAEGGAVEDEALTPDDPALMIYTSGTAGAPKGALHGGRVLLGHLPGLRMTHEFFPQPGDRAWTPADWAWAGGLLNLLMPALHYGVAVVAQPATKFDPEAAFALMAEAGVRNAFLPPTALRLMAGVPNPERFGAKLRSAVAAGERLGEATFHWAREALGVTVNEVYGQTECNYVLSSAAGLGVSKPGFIGKPTPGHVVGLFDDDGRPCGPDEPGEICVRRPDPILFLGYWNRPEATAEKFRGDWWRTGDQAVMDHEGYVRFVGRDDDVITTSGYRVGPGEIEDCLSRHPAVALAAAVGKPDALRTEIVRAFVQLRPGFAPSEALAGDISRFVRERLSAHEYPREVTFVDELPLTTSGKVIRRQLRDRA</sequence>
<dbReference type="GO" id="GO:0004321">
    <property type="term" value="F:fatty-acyl-CoA synthase activity"/>
    <property type="evidence" value="ECO:0007669"/>
    <property type="project" value="TreeGrafter"/>
</dbReference>
<dbReference type="Gene3D" id="3.30.300.30">
    <property type="match status" value="1"/>
</dbReference>
<dbReference type="Gene3D" id="3.40.50.12780">
    <property type="entry name" value="N-terminal domain of ligase-like"/>
    <property type="match status" value="1"/>
</dbReference>
<name>A0A9W6JKQ3_9HYPH</name>
<dbReference type="EMBL" id="BSFK01000016">
    <property type="protein sequence ID" value="GLK77973.1"/>
    <property type="molecule type" value="Genomic_DNA"/>
</dbReference>
<protein>
    <submittedName>
        <fullName evidence="7">Acetyl-CoA synthetase</fullName>
    </submittedName>
</protein>
<dbReference type="Pfam" id="PF00501">
    <property type="entry name" value="AMP-binding"/>
    <property type="match status" value="1"/>
</dbReference>
<keyword evidence="2" id="KW-0436">Ligase</keyword>
<dbReference type="InterPro" id="IPR045851">
    <property type="entry name" value="AMP-bd_C_sf"/>
</dbReference>
<dbReference type="GO" id="GO:0006637">
    <property type="term" value="P:acyl-CoA metabolic process"/>
    <property type="evidence" value="ECO:0007669"/>
    <property type="project" value="TreeGrafter"/>
</dbReference>
<evidence type="ECO:0000256" key="3">
    <source>
        <dbReference type="ARBA" id="ARBA00022741"/>
    </source>
</evidence>
<dbReference type="GO" id="GO:0016405">
    <property type="term" value="F:CoA-ligase activity"/>
    <property type="evidence" value="ECO:0007669"/>
    <property type="project" value="UniProtKB-ARBA"/>
</dbReference>
<feature type="domain" description="AMP-binding enzyme C-terminal" evidence="6">
    <location>
        <begin position="448"/>
        <end position="526"/>
    </location>
</feature>
<comment type="similarity">
    <text evidence="1">Belongs to the ATP-dependent AMP-binding enzyme family.</text>
</comment>
<comment type="caution">
    <text evidence="7">The sequence shown here is derived from an EMBL/GenBank/DDBJ whole genome shotgun (WGS) entry which is preliminary data.</text>
</comment>
<dbReference type="PANTHER" id="PTHR43605:SF10">
    <property type="entry name" value="ACYL-COA SYNTHETASE MEDIUM CHAIN FAMILY MEMBER 3"/>
    <property type="match status" value="1"/>
</dbReference>
<dbReference type="InterPro" id="IPR025110">
    <property type="entry name" value="AMP-bd_C"/>
</dbReference>
<dbReference type="InterPro" id="IPR051087">
    <property type="entry name" value="Mitochondrial_ACSM"/>
</dbReference>
<evidence type="ECO:0000313" key="7">
    <source>
        <dbReference type="EMBL" id="GLK77973.1"/>
    </source>
</evidence>
<reference evidence="7" key="2">
    <citation type="submission" date="2023-01" db="EMBL/GenBank/DDBJ databases">
        <authorList>
            <person name="Sun Q."/>
            <person name="Evtushenko L."/>
        </authorList>
    </citation>
    <scope>NUCLEOTIDE SEQUENCE</scope>
    <source>
        <strain evidence="7">VKM B-2555</strain>
    </source>
</reference>
<keyword evidence="3" id="KW-0547">Nucleotide-binding</keyword>
<dbReference type="GO" id="GO:0006633">
    <property type="term" value="P:fatty acid biosynthetic process"/>
    <property type="evidence" value="ECO:0007669"/>
    <property type="project" value="TreeGrafter"/>
</dbReference>
<dbReference type="SUPFAM" id="SSF56801">
    <property type="entry name" value="Acetyl-CoA synthetase-like"/>
    <property type="match status" value="1"/>
</dbReference>
<keyword evidence="8" id="KW-1185">Reference proteome</keyword>
<dbReference type="Pfam" id="PF13193">
    <property type="entry name" value="AMP-binding_C"/>
    <property type="match status" value="1"/>
</dbReference>
<keyword evidence="4" id="KW-0067">ATP-binding</keyword>
<reference evidence="7" key="1">
    <citation type="journal article" date="2014" name="Int. J. Syst. Evol. Microbiol.">
        <title>Complete genome sequence of Corynebacterium casei LMG S-19264T (=DSM 44701T), isolated from a smear-ripened cheese.</title>
        <authorList>
            <consortium name="US DOE Joint Genome Institute (JGI-PGF)"/>
            <person name="Walter F."/>
            <person name="Albersmeier A."/>
            <person name="Kalinowski J."/>
            <person name="Ruckert C."/>
        </authorList>
    </citation>
    <scope>NUCLEOTIDE SEQUENCE</scope>
    <source>
        <strain evidence="7">VKM B-2555</strain>
    </source>
</reference>
<evidence type="ECO:0000313" key="8">
    <source>
        <dbReference type="Proteomes" id="UP001143364"/>
    </source>
</evidence>
<dbReference type="InterPro" id="IPR042099">
    <property type="entry name" value="ANL_N_sf"/>
</dbReference>
<dbReference type="GO" id="GO:0005524">
    <property type="term" value="F:ATP binding"/>
    <property type="evidence" value="ECO:0007669"/>
    <property type="project" value="UniProtKB-KW"/>
</dbReference>
<evidence type="ECO:0000256" key="4">
    <source>
        <dbReference type="ARBA" id="ARBA00022840"/>
    </source>
</evidence>